<keyword evidence="3" id="KW-1185">Reference proteome</keyword>
<reference evidence="2 3" key="1">
    <citation type="submission" date="2015-12" db="EMBL/GenBank/DDBJ databases">
        <title>The genome of Folsomia candida.</title>
        <authorList>
            <person name="Faddeeva A."/>
            <person name="Derks M.F."/>
            <person name="Anvar Y."/>
            <person name="Smit S."/>
            <person name="Van Straalen N."/>
            <person name="Roelofs D."/>
        </authorList>
    </citation>
    <scope>NUCLEOTIDE SEQUENCE [LARGE SCALE GENOMIC DNA]</scope>
    <source>
        <strain evidence="2 3">VU population</strain>
        <tissue evidence="2">Whole body</tissue>
    </source>
</reference>
<accession>A0A226DQR9</accession>
<name>A0A226DQR9_FOLCA</name>
<dbReference type="Gene3D" id="2.170.15.10">
    <property type="entry name" value="Proaerolysin, chain A, domain 3"/>
    <property type="match status" value="1"/>
</dbReference>
<evidence type="ECO:0000313" key="2">
    <source>
        <dbReference type="EMBL" id="OXA47031.1"/>
    </source>
</evidence>
<evidence type="ECO:0000313" key="3">
    <source>
        <dbReference type="Proteomes" id="UP000198287"/>
    </source>
</evidence>
<dbReference type="AlphaFoldDB" id="A0A226DQR9"/>
<organism evidence="2 3">
    <name type="scientific">Folsomia candida</name>
    <name type="common">Springtail</name>
    <dbReference type="NCBI Taxonomy" id="158441"/>
    <lineage>
        <taxon>Eukaryota</taxon>
        <taxon>Metazoa</taxon>
        <taxon>Ecdysozoa</taxon>
        <taxon>Arthropoda</taxon>
        <taxon>Hexapoda</taxon>
        <taxon>Collembola</taxon>
        <taxon>Entomobryomorpha</taxon>
        <taxon>Isotomoidea</taxon>
        <taxon>Isotomidae</taxon>
        <taxon>Proisotominae</taxon>
        <taxon>Folsomia</taxon>
    </lineage>
</organism>
<evidence type="ECO:0000256" key="1">
    <source>
        <dbReference type="SAM" id="SignalP"/>
    </source>
</evidence>
<protein>
    <submittedName>
        <fullName evidence="2">Uncharacterized protein</fullName>
    </submittedName>
</protein>
<gene>
    <name evidence="2" type="ORF">Fcan01_18077</name>
</gene>
<dbReference type="EMBL" id="LNIX01000014">
    <property type="protein sequence ID" value="OXA47031.1"/>
    <property type="molecule type" value="Genomic_DNA"/>
</dbReference>
<sequence>MQFSKISILVLLYISSMGSSVPSKLHCPLTWVPYTTGDRLPDAAFLSPDGTQGFGRGFVTSSSIYGIFSQKTLLLHIKLLLGSGTLREFEILTNPLHCTLDWQDNYESSDRNLRVTDSQGTSLGRSSGSQFAILGTFGDYYFDNNELELVPGYDFNYLISYTGLSLTLKNFVYAKSPATGRPSTVGLDEIFNNADTTVTQTITHAKSISNTILISVYTTNTWELAWNVNANVGIPGLLGTSAKHTETYSESTTYRETLEITRTQTISSSRTITVYPHTSVRICSIVGIAENFQSDYIALAEYRVTNWNGVEVRDYLISEDADFYDLEVFGDAAYRHIRGSFTGSISLNTKVIAVPPNSHYGCERVVL</sequence>
<feature type="signal peptide" evidence="1">
    <location>
        <begin position="1"/>
        <end position="18"/>
    </location>
</feature>
<keyword evidence="1" id="KW-0732">Signal</keyword>
<dbReference type="SUPFAM" id="SSF56973">
    <property type="entry name" value="Aerolisin/ETX pore-forming domain"/>
    <property type="match status" value="1"/>
</dbReference>
<feature type="chain" id="PRO_5013008301" evidence="1">
    <location>
        <begin position="19"/>
        <end position="367"/>
    </location>
</feature>
<dbReference type="Proteomes" id="UP000198287">
    <property type="component" value="Unassembled WGS sequence"/>
</dbReference>
<proteinExistence type="predicted"/>
<comment type="caution">
    <text evidence="2">The sequence shown here is derived from an EMBL/GenBank/DDBJ whole genome shotgun (WGS) entry which is preliminary data.</text>
</comment>